<sequence length="395" mass="45979">MGRALMWDVTCVDTLAPCHIRETESRPGAAAEKAETGPYKPEEEQVKEELSQEETTAQVEEELPEEQSGIFPSPSLRKVLPEKIRKYQKQNRIHVLPEEFRTDIDPEMIPKIPTTAQRNYIDILAELTGCVKYRQSLAEYWFLDTLANLLRRAQEDEMCRPSQAVLILWFCEWMKEIEHFDAADRERMLKRFKDNMLSAAKYIAEEQNLPSPQMAGVFYKADDSGERADRNADSKHLVTFEGAAYQCSLRDLTSIIHYIYDLFSTDYQFNLVRAIYTSPPDYKLIDISYQIHTPKRFYAPLKLKPRVEPKEKPGKGKKKEVLTEEYLAFLQLKAKDEKEYNAQEDKEQEAWHRRSHILPLAFATDDQFLDKYWPIPPPEPVSVVPEPKGKGKRKN</sequence>
<organism evidence="2 3">
    <name type="scientific">Bicyclus anynana</name>
    <name type="common">Squinting bush brown butterfly</name>
    <dbReference type="NCBI Taxonomy" id="110368"/>
    <lineage>
        <taxon>Eukaryota</taxon>
        <taxon>Metazoa</taxon>
        <taxon>Ecdysozoa</taxon>
        <taxon>Arthropoda</taxon>
        <taxon>Hexapoda</taxon>
        <taxon>Insecta</taxon>
        <taxon>Pterygota</taxon>
        <taxon>Neoptera</taxon>
        <taxon>Endopterygota</taxon>
        <taxon>Lepidoptera</taxon>
        <taxon>Glossata</taxon>
        <taxon>Ditrysia</taxon>
        <taxon>Papilionoidea</taxon>
        <taxon>Nymphalidae</taxon>
        <taxon>Satyrinae</taxon>
        <taxon>Satyrini</taxon>
        <taxon>Mycalesina</taxon>
        <taxon>Bicyclus</taxon>
    </lineage>
</organism>
<dbReference type="GeneID" id="112043978"/>
<gene>
    <name evidence="3" type="primary">LOC112043978</name>
</gene>
<reference evidence="3" key="1">
    <citation type="submission" date="2025-08" db="UniProtKB">
        <authorList>
            <consortium name="RefSeq"/>
        </authorList>
    </citation>
    <scope>IDENTIFICATION</scope>
</reference>
<accession>A0ABM3M0S3</accession>
<proteinExistence type="predicted"/>
<evidence type="ECO:0000256" key="1">
    <source>
        <dbReference type="SAM" id="MobiDB-lite"/>
    </source>
</evidence>
<evidence type="ECO:0000313" key="2">
    <source>
        <dbReference type="Proteomes" id="UP001652582"/>
    </source>
</evidence>
<feature type="compositionally biased region" description="Basic and acidic residues" evidence="1">
    <location>
        <begin position="32"/>
        <end position="50"/>
    </location>
</feature>
<dbReference type="Proteomes" id="UP001652582">
    <property type="component" value="Chromosome 24"/>
</dbReference>
<evidence type="ECO:0000313" key="3">
    <source>
        <dbReference type="RefSeq" id="XP_052744915.1"/>
    </source>
</evidence>
<name>A0ABM3M0S3_BICAN</name>
<dbReference type="RefSeq" id="XP_052744915.1">
    <property type="nucleotide sequence ID" value="XM_052888955.1"/>
</dbReference>
<protein>
    <submittedName>
        <fullName evidence="3">Uncharacterized protein LOC112043978</fullName>
    </submittedName>
</protein>
<feature type="region of interest" description="Disordered" evidence="1">
    <location>
        <begin position="23"/>
        <end position="73"/>
    </location>
</feature>
<feature type="region of interest" description="Disordered" evidence="1">
    <location>
        <begin position="376"/>
        <end position="395"/>
    </location>
</feature>
<keyword evidence="2" id="KW-1185">Reference proteome</keyword>